<dbReference type="SUPFAM" id="SSF55200">
    <property type="entry name" value="Translation initiation factor IF3, C-terminal domain"/>
    <property type="match status" value="1"/>
</dbReference>
<dbReference type="Pfam" id="PF05198">
    <property type="entry name" value="IF3_N"/>
    <property type="match status" value="1"/>
</dbReference>
<evidence type="ECO:0000259" key="7">
    <source>
        <dbReference type="Pfam" id="PF00707"/>
    </source>
</evidence>
<evidence type="ECO:0000313" key="10">
    <source>
        <dbReference type="Proteomes" id="UP000663088"/>
    </source>
</evidence>
<evidence type="ECO:0000256" key="3">
    <source>
        <dbReference type="ARBA" id="ARBA00022917"/>
    </source>
</evidence>
<dbReference type="RefSeq" id="WP_206847882.1">
    <property type="nucleotide sequence ID" value="NZ_CP065956.1"/>
</dbReference>
<reference evidence="9 10" key="1">
    <citation type="submission" date="2020-12" db="EMBL/GenBank/DDBJ databases">
        <authorList>
            <person name="Awala S.I."/>
            <person name="Gwak J.-H."/>
            <person name="Kim S.-J."/>
            <person name="Rhee S.-K."/>
        </authorList>
    </citation>
    <scope>NUCLEOTIDE SEQUENCE [LARGE SCALE GENOMIC DNA]</scope>
    <source>
        <strain evidence="9 10">IT5</strain>
    </source>
</reference>
<dbReference type="InterPro" id="IPR019814">
    <property type="entry name" value="Translation_initiation_fac_3_N"/>
</dbReference>
<name>A0ABX7PWN7_9BACT</name>
<feature type="compositionally biased region" description="Basic and acidic residues" evidence="6">
    <location>
        <begin position="191"/>
        <end position="217"/>
    </location>
</feature>
<keyword evidence="4" id="KW-0963">Cytoplasm</keyword>
<dbReference type="Proteomes" id="UP000663088">
    <property type="component" value="Chromosome"/>
</dbReference>
<evidence type="ECO:0000313" key="9">
    <source>
        <dbReference type="EMBL" id="QSR87435.1"/>
    </source>
</evidence>
<dbReference type="NCBIfam" id="TIGR00168">
    <property type="entry name" value="infC"/>
    <property type="match status" value="1"/>
</dbReference>
<evidence type="ECO:0000256" key="5">
    <source>
        <dbReference type="NCBIfam" id="TIGR00168"/>
    </source>
</evidence>
<evidence type="ECO:0000256" key="2">
    <source>
        <dbReference type="ARBA" id="ARBA00022540"/>
    </source>
</evidence>
<protein>
    <recommendedName>
        <fullName evidence="4 5">Translation initiation factor IF-3</fullName>
    </recommendedName>
</protein>
<dbReference type="SUPFAM" id="SSF54364">
    <property type="entry name" value="Translation initiation factor IF3, N-terminal domain"/>
    <property type="match status" value="1"/>
</dbReference>
<dbReference type="PANTHER" id="PTHR10938:SF0">
    <property type="entry name" value="TRANSLATION INITIATION FACTOR IF-3, MITOCHONDRIAL"/>
    <property type="match status" value="1"/>
</dbReference>
<comment type="subunit">
    <text evidence="4">Monomer.</text>
</comment>
<evidence type="ECO:0000256" key="6">
    <source>
        <dbReference type="SAM" id="MobiDB-lite"/>
    </source>
</evidence>
<dbReference type="Pfam" id="PF00707">
    <property type="entry name" value="IF3_C"/>
    <property type="match status" value="1"/>
</dbReference>
<comment type="function">
    <text evidence="4">IF-3 binds to the 30S ribosomal subunit and shifts the equilibrium between 70S ribosomes and their 50S and 30S subunits in favor of the free subunits, thus enhancing the availability of 30S subunits on which protein synthesis initiation begins.</text>
</comment>
<dbReference type="Gene3D" id="3.30.110.10">
    <property type="entry name" value="Translation initiation factor 3 (IF-3), C-terminal domain"/>
    <property type="match status" value="1"/>
</dbReference>
<comment type="similarity">
    <text evidence="1 4">Belongs to the IF-3 family.</text>
</comment>
<dbReference type="InterPro" id="IPR019815">
    <property type="entry name" value="Translation_initiation_fac_3_C"/>
</dbReference>
<keyword evidence="3 4" id="KW-0648">Protein biosynthesis</keyword>
<evidence type="ECO:0000259" key="8">
    <source>
        <dbReference type="Pfam" id="PF05198"/>
    </source>
</evidence>
<dbReference type="EMBL" id="CP065956">
    <property type="protein sequence ID" value="QSR87435.1"/>
    <property type="molecule type" value="Genomic_DNA"/>
</dbReference>
<dbReference type="InterPro" id="IPR036787">
    <property type="entry name" value="T_IF-3_N_sf"/>
</dbReference>
<comment type="subcellular location">
    <subcellularLocation>
        <location evidence="4">Cytoplasm</location>
    </subcellularLocation>
</comment>
<dbReference type="HAMAP" id="MF_00080">
    <property type="entry name" value="IF_3"/>
    <property type="match status" value="1"/>
</dbReference>
<dbReference type="GO" id="GO:0003743">
    <property type="term" value="F:translation initiation factor activity"/>
    <property type="evidence" value="ECO:0007669"/>
    <property type="project" value="UniProtKB-KW"/>
</dbReference>
<accession>A0ABX7PWN7</accession>
<gene>
    <name evidence="4" type="primary">infC</name>
    <name evidence="9" type="ORF">EM20IM_03670</name>
</gene>
<evidence type="ECO:0000256" key="4">
    <source>
        <dbReference type="HAMAP-Rule" id="MF_00080"/>
    </source>
</evidence>
<evidence type="ECO:0000256" key="1">
    <source>
        <dbReference type="ARBA" id="ARBA00005439"/>
    </source>
</evidence>
<keyword evidence="10" id="KW-1185">Reference proteome</keyword>
<feature type="region of interest" description="Disordered" evidence="6">
    <location>
        <begin position="184"/>
        <end position="217"/>
    </location>
</feature>
<dbReference type="InterPro" id="IPR036788">
    <property type="entry name" value="T_IF-3_C_sf"/>
</dbReference>
<organism evidence="9 10">
    <name type="scientific">Candidatus Methylacidiphilum infernorum</name>
    <dbReference type="NCBI Taxonomy" id="511746"/>
    <lineage>
        <taxon>Bacteria</taxon>
        <taxon>Pseudomonadati</taxon>
        <taxon>Verrucomicrobiota</taxon>
        <taxon>Methylacidiphilae</taxon>
        <taxon>Methylacidiphilales</taxon>
        <taxon>Methylacidiphilaceae</taxon>
        <taxon>Methylacidiphilum (ex Ratnadevi et al. 2023)</taxon>
    </lineage>
</organism>
<sequence length="217" mass="24732">MHPSSRFHSNKKTFVRVNNAIRAKEVLVIDSTGKSLGVLPIQEAQQRAQQQGLDLVEVSPNAHPPVCKILDYGKFKYSLSKKEKDSKKGATKLKEIQLHVNINEHDFLIKLKQAEAFMAKGMKVKFNLFLRGREITHQDLALNLMNRLIKELAHVGQTDQEPKLAGRNISLTFTPLPANKRLLKYNLPEPETTKIREENREKQKEKESTSKEGNKDA</sequence>
<dbReference type="PANTHER" id="PTHR10938">
    <property type="entry name" value="TRANSLATION INITIATION FACTOR IF-3"/>
    <property type="match status" value="1"/>
</dbReference>
<keyword evidence="2 4" id="KW-0396">Initiation factor</keyword>
<dbReference type="InterPro" id="IPR001288">
    <property type="entry name" value="Translation_initiation_fac_3"/>
</dbReference>
<proteinExistence type="inferred from homology"/>
<feature type="domain" description="Translation initiation factor 3 C-terminal" evidence="7">
    <location>
        <begin position="92"/>
        <end position="175"/>
    </location>
</feature>
<feature type="domain" description="Translation initiation factor 3 N-terminal" evidence="8">
    <location>
        <begin position="17"/>
        <end position="85"/>
    </location>
</feature>
<dbReference type="Gene3D" id="3.10.20.80">
    <property type="entry name" value="Translation initiation factor 3 (IF-3), N-terminal domain"/>
    <property type="match status" value="1"/>
</dbReference>